<protein>
    <submittedName>
        <fullName evidence="2">Putative flavoprotein involved in K+ transport</fullName>
    </submittedName>
</protein>
<dbReference type="AlphaFoldDB" id="A0A1I3NA26"/>
<name>A0A1I3NA26_9ACTN</name>
<dbReference type="STRING" id="1005945.SAMN05216561_11764"/>
<evidence type="ECO:0000313" key="2">
    <source>
        <dbReference type="EMBL" id="SFJ06029.1"/>
    </source>
</evidence>
<evidence type="ECO:0000256" key="1">
    <source>
        <dbReference type="ARBA" id="ARBA00023002"/>
    </source>
</evidence>
<dbReference type="InterPro" id="IPR036188">
    <property type="entry name" value="FAD/NAD-bd_sf"/>
</dbReference>
<keyword evidence="3" id="KW-1185">Reference proteome</keyword>
<dbReference type="PANTHER" id="PTHR43539">
    <property type="entry name" value="FLAVIN-BINDING MONOOXYGENASE-LIKE PROTEIN (AFU_ORTHOLOGUE AFUA_4G09220)"/>
    <property type="match status" value="1"/>
</dbReference>
<dbReference type="Pfam" id="PF13738">
    <property type="entry name" value="Pyr_redox_3"/>
    <property type="match status" value="1"/>
</dbReference>
<dbReference type="GO" id="GO:0004497">
    <property type="term" value="F:monooxygenase activity"/>
    <property type="evidence" value="ECO:0007669"/>
    <property type="project" value="TreeGrafter"/>
</dbReference>
<keyword evidence="1" id="KW-0560">Oxidoreductase</keyword>
<reference evidence="2 3" key="1">
    <citation type="submission" date="2016-10" db="EMBL/GenBank/DDBJ databases">
        <authorList>
            <person name="de Groot N.N."/>
        </authorList>
    </citation>
    <scope>NUCLEOTIDE SEQUENCE [LARGE SCALE GENOMIC DNA]</scope>
    <source>
        <strain evidence="2 3">CGMCC 1.11156</strain>
    </source>
</reference>
<gene>
    <name evidence="2" type="ORF">SAMN05216561_11764</name>
</gene>
<accession>A0A1I3NA26</accession>
<dbReference type="GO" id="GO:0050660">
    <property type="term" value="F:flavin adenine dinucleotide binding"/>
    <property type="evidence" value="ECO:0007669"/>
    <property type="project" value="TreeGrafter"/>
</dbReference>
<proteinExistence type="predicted"/>
<dbReference type="EMBL" id="FOQG01000017">
    <property type="protein sequence ID" value="SFJ06029.1"/>
    <property type="molecule type" value="Genomic_DNA"/>
</dbReference>
<dbReference type="Gene3D" id="3.50.50.60">
    <property type="entry name" value="FAD/NAD(P)-binding domain"/>
    <property type="match status" value="1"/>
</dbReference>
<sequence>MRLNRRREVPLSFEVLDDRAHPGGAWQDGWPSLELFSPAAYSSLPGWPMPPWRGAGNPSAAHVRDYLIAYEQRYDLPVRRPVTVTGICGVGDTSGPLVVQADQPQGRTERRAQVVVNATGSWRRPFWPTVPGMRDFAGTQRHTADYAGPSSYDGLRVLVVGGGNSGAQVAADLLPVARELTWATQRPPRYLPNDVDGRALFEAATQAVAGHGGGVAGLGDIVAVPSVRHARDHLGLRSTTMPARLTASGACWADGTERALDAVIWCTGFRPALGHLRGLHGLPRTNGHPATLQDHRVVSSDDERLLFVGYGDWCGPASATLIGVGRAAKDAADQAAAVVDGLVDG</sequence>
<organism evidence="2 3">
    <name type="scientific">Nocardioides psychrotolerans</name>
    <dbReference type="NCBI Taxonomy" id="1005945"/>
    <lineage>
        <taxon>Bacteria</taxon>
        <taxon>Bacillati</taxon>
        <taxon>Actinomycetota</taxon>
        <taxon>Actinomycetes</taxon>
        <taxon>Propionibacteriales</taxon>
        <taxon>Nocardioidaceae</taxon>
        <taxon>Nocardioides</taxon>
    </lineage>
</organism>
<evidence type="ECO:0000313" key="3">
    <source>
        <dbReference type="Proteomes" id="UP000198649"/>
    </source>
</evidence>
<dbReference type="InterPro" id="IPR050982">
    <property type="entry name" value="Auxin_biosynth/cation_transpt"/>
</dbReference>
<dbReference type="PANTHER" id="PTHR43539:SF78">
    <property type="entry name" value="FLAVIN-CONTAINING MONOOXYGENASE"/>
    <property type="match status" value="1"/>
</dbReference>
<dbReference type="SUPFAM" id="SSF51905">
    <property type="entry name" value="FAD/NAD(P)-binding domain"/>
    <property type="match status" value="1"/>
</dbReference>
<dbReference type="Proteomes" id="UP000198649">
    <property type="component" value="Unassembled WGS sequence"/>
</dbReference>